<dbReference type="PANTHER" id="PTHR42905:SF16">
    <property type="entry name" value="CARBOXYPHOSPHONOENOLPYRUVATE PHOSPHONOMUTASE-LIKE PROTEIN (AFU_ORTHOLOGUE AFUA_5G07230)"/>
    <property type="match status" value="1"/>
</dbReference>
<dbReference type="CDD" id="cd00377">
    <property type="entry name" value="ICL_PEPM"/>
    <property type="match status" value="1"/>
</dbReference>
<dbReference type="EMBL" id="JARHUD010000009">
    <property type="protein sequence ID" value="MDF2097124.1"/>
    <property type="molecule type" value="Genomic_DNA"/>
</dbReference>
<dbReference type="Pfam" id="PF13714">
    <property type="entry name" value="PEP_mutase"/>
    <property type="match status" value="1"/>
</dbReference>
<dbReference type="InterPro" id="IPR015813">
    <property type="entry name" value="Pyrv/PenolPyrv_kinase-like_dom"/>
</dbReference>
<dbReference type="SUPFAM" id="SSF51621">
    <property type="entry name" value="Phosphoenolpyruvate/pyruvate domain"/>
    <property type="match status" value="1"/>
</dbReference>
<name>A0ABT5YQE9_9PROT</name>
<sequence length="276" mass="28849">MRPTIAQKRETFRRLHEGGCFVMPNPWDVGSALALQDLGFEALASTSAGMAWAHGRPDTGVDLETDLSHLRALVEAVDLPVNADFEGGYAVAPEGVAANVRRAVDTGVAGLSIEDSTGDPQAPLYDFDLAVQRVAAARAAIDSAGGEVLLTARSEGFIAGRPDLDETLRRLTTFARAGADCLFAPGLREAGDIEAVVRAVAPKPVNVLTLGQPVAELAELGVRRISVGGSLARTAWGAFLKAAREVAGQGTFQAFEDAAPSAELNALFDGRNGESL</sequence>
<dbReference type="RefSeq" id="WP_275823899.1">
    <property type="nucleotide sequence ID" value="NZ_JARHUD010000009.1"/>
</dbReference>
<accession>A0ABT5YQE9</accession>
<dbReference type="PANTHER" id="PTHR42905">
    <property type="entry name" value="PHOSPHOENOLPYRUVATE CARBOXYLASE"/>
    <property type="match status" value="1"/>
</dbReference>
<dbReference type="InterPro" id="IPR039556">
    <property type="entry name" value="ICL/PEPM"/>
</dbReference>
<evidence type="ECO:0000313" key="1">
    <source>
        <dbReference type="EMBL" id="MDF2097124.1"/>
    </source>
</evidence>
<dbReference type="InterPro" id="IPR040442">
    <property type="entry name" value="Pyrv_kinase-like_dom_sf"/>
</dbReference>
<protein>
    <submittedName>
        <fullName evidence="1">Isocitrate lyase/phosphoenolpyruvate mutase family protein</fullName>
    </submittedName>
</protein>
<proteinExistence type="predicted"/>
<gene>
    <name evidence="1" type="ORF">P2G67_14175</name>
</gene>
<dbReference type="Proteomes" id="UP001215503">
    <property type="component" value="Unassembled WGS sequence"/>
</dbReference>
<comment type="caution">
    <text evidence="1">The sequence shown here is derived from an EMBL/GenBank/DDBJ whole genome shotgun (WGS) entry which is preliminary data.</text>
</comment>
<dbReference type="Gene3D" id="6.10.250.2750">
    <property type="match status" value="1"/>
</dbReference>
<reference evidence="1 2" key="1">
    <citation type="submission" date="2023-03" db="EMBL/GenBank/DDBJ databases">
        <title>Fodinicurvata sp. CAU 1616 isolated from sea sendiment.</title>
        <authorList>
            <person name="Kim W."/>
        </authorList>
    </citation>
    <scope>NUCLEOTIDE SEQUENCE [LARGE SCALE GENOMIC DNA]</scope>
    <source>
        <strain evidence="1 2">CAU 1616</strain>
    </source>
</reference>
<dbReference type="GO" id="GO:0016829">
    <property type="term" value="F:lyase activity"/>
    <property type="evidence" value="ECO:0007669"/>
    <property type="project" value="UniProtKB-KW"/>
</dbReference>
<organism evidence="1 2">
    <name type="scientific">Aquibaculum arenosum</name>
    <dbReference type="NCBI Taxonomy" id="3032591"/>
    <lineage>
        <taxon>Bacteria</taxon>
        <taxon>Pseudomonadati</taxon>
        <taxon>Pseudomonadota</taxon>
        <taxon>Alphaproteobacteria</taxon>
        <taxon>Rhodospirillales</taxon>
        <taxon>Rhodovibrionaceae</taxon>
        <taxon>Aquibaculum</taxon>
    </lineage>
</organism>
<keyword evidence="1" id="KW-0456">Lyase</keyword>
<dbReference type="Gene3D" id="3.20.20.60">
    <property type="entry name" value="Phosphoenolpyruvate-binding domains"/>
    <property type="match status" value="1"/>
</dbReference>
<keyword evidence="2" id="KW-1185">Reference proteome</keyword>
<evidence type="ECO:0000313" key="2">
    <source>
        <dbReference type="Proteomes" id="UP001215503"/>
    </source>
</evidence>